<feature type="transmembrane region" description="Helical" evidence="1">
    <location>
        <begin position="87"/>
        <end position="106"/>
    </location>
</feature>
<organism evidence="2 3">
    <name type="scientific">Stentor coeruleus</name>
    <dbReference type="NCBI Taxonomy" id="5963"/>
    <lineage>
        <taxon>Eukaryota</taxon>
        <taxon>Sar</taxon>
        <taxon>Alveolata</taxon>
        <taxon>Ciliophora</taxon>
        <taxon>Postciliodesmatophora</taxon>
        <taxon>Heterotrichea</taxon>
        <taxon>Heterotrichida</taxon>
        <taxon>Stentoridae</taxon>
        <taxon>Stentor</taxon>
    </lineage>
</organism>
<dbReference type="Proteomes" id="UP000187209">
    <property type="component" value="Unassembled WGS sequence"/>
</dbReference>
<evidence type="ECO:0000313" key="3">
    <source>
        <dbReference type="Proteomes" id="UP000187209"/>
    </source>
</evidence>
<gene>
    <name evidence="2" type="ORF">SteCoe_20852</name>
</gene>
<sequence>MVQIKLYTLFDKGSLLILAILYLNLISSCVFTISCDSYLPTLSYLGTFRVHDLGVVLAVTLQSFILLILFIAFHHSLDFRLSKDDKCFMIIHEIAILMLIILLGILDESSTIDFNPFDDVHRFASFAFALFCISWGYWALKLLETNKLREKQKLNAHIAFNVYVAGIAFTLMTMTEWHFAYTIYNNLIFNQIAESLCEWTAVTIAARFPYHLCKVMDSSIEISLNKEKEKIYQ</sequence>
<reference evidence="2 3" key="1">
    <citation type="submission" date="2016-11" db="EMBL/GenBank/DDBJ databases">
        <title>The macronuclear genome of Stentor coeruleus: a giant cell with tiny introns.</title>
        <authorList>
            <person name="Slabodnick M."/>
            <person name="Ruby J.G."/>
            <person name="Reiff S.B."/>
            <person name="Swart E.C."/>
            <person name="Gosai S."/>
            <person name="Prabakaran S."/>
            <person name="Witkowska E."/>
            <person name="Larue G.E."/>
            <person name="Fisher S."/>
            <person name="Freeman R.M."/>
            <person name="Gunawardena J."/>
            <person name="Chu W."/>
            <person name="Stover N.A."/>
            <person name="Gregory B.D."/>
            <person name="Nowacki M."/>
            <person name="Derisi J."/>
            <person name="Roy S.W."/>
            <person name="Marshall W.F."/>
            <person name="Sood P."/>
        </authorList>
    </citation>
    <scope>NUCLEOTIDE SEQUENCE [LARGE SCALE GENOMIC DNA]</scope>
    <source>
        <strain evidence="2">WM001</strain>
    </source>
</reference>
<dbReference type="PROSITE" id="PS51257">
    <property type="entry name" value="PROKAR_LIPOPROTEIN"/>
    <property type="match status" value="1"/>
</dbReference>
<name>A0A1R2BR45_9CILI</name>
<keyword evidence="3" id="KW-1185">Reference proteome</keyword>
<dbReference type="EMBL" id="MPUH01000483">
    <property type="protein sequence ID" value="OMJ79200.1"/>
    <property type="molecule type" value="Genomic_DNA"/>
</dbReference>
<proteinExistence type="predicted"/>
<keyword evidence="1" id="KW-1133">Transmembrane helix</keyword>
<feature type="transmembrane region" description="Helical" evidence="1">
    <location>
        <begin position="160"/>
        <end position="181"/>
    </location>
</feature>
<accession>A0A1R2BR45</accession>
<evidence type="ECO:0000256" key="1">
    <source>
        <dbReference type="SAM" id="Phobius"/>
    </source>
</evidence>
<dbReference type="OrthoDB" id="322139at2759"/>
<keyword evidence="1" id="KW-0812">Transmembrane</keyword>
<evidence type="ECO:0000313" key="2">
    <source>
        <dbReference type="EMBL" id="OMJ79200.1"/>
    </source>
</evidence>
<feature type="transmembrane region" description="Helical" evidence="1">
    <location>
        <begin position="15"/>
        <end position="33"/>
    </location>
</feature>
<evidence type="ECO:0008006" key="4">
    <source>
        <dbReference type="Google" id="ProtNLM"/>
    </source>
</evidence>
<comment type="caution">
    <text evidence="2">The sequence shown here is derived from an EMBL/GenBank/DDBJ whole genome shotgun (WGS) entry which is preliminary data.</text>
</comment>
<feature type="transmembrane region" description="Helical" evidence="1">
    <location>
        <begin position="53"/>
        <end position="75"/>
    </location>
</feature>
<feature type="transmembrane region" description="Helical" evidence="1">
    <location>
        <begin position="121"/>
        <end position="140"/>
    </location>
</feature>
<dbReference type="AlphaFoldDB" id="A0A1R2BR45"/>
<protein>
    <recommendedName>
        <fullName evidence="4">Cytochrome b561 domain-containing protein</fullName>
    </recommendedName>
</protein>
<keyword evidence="1" id="KW-0472">Membrane</keyword>